<name>A0ABT9C687_9PSED</name>
<dbReference type="Proteomes" id="UP001228019">
    <property type="component" value="Unassembled WGS sequence"/>
</dbReference>
<gene>
    <name evidence="1" type="ORF">Q6A48_25815</name>
</gene>
<evidence type="ECO:0000313" key="1">
    <source>
        <dbReference type="EMBL" id="MDO7900316.1"/>
    </source>
</evidence>
<reference evidence="1 2" key="1">
    <citation type="submission" date="2023-07" db="EMBL/GenBank/DDBJ databases">
        <title>Identification of four novel Pseudomonas species associated with bacterial leaf spot of cucurbits.</title>
        <authorList>
            <person name="Fullem K.R."/>
        </authorList>
    </citation>
    <scope>NUCLEOTIDE SEQUENCE [LARGE SCALE GENOMIC DNA]</scope>
    <source>
        <strain evidence="1 2">K18</strain>
    </source>
</reference>
<sequence length="966" mass="106493">MSNSLESLLDRMQGGSITNEWGAIVAFGREQLNRLLEVQYLTWLHDGRFIPPINGVAYIDDRTESMTLDGVLLGKPVLSFESASLNESKVTLTMNLVGGTYTAKSHPVGGGAVRLLSSFRITEAMGYKIQMKLSLNQIEGEVDQRGRVTLDVASDVSMTCNLGGMLGVDKHVAALIQSRLAVLPQDQRIFELGLFDFSGYNPLSPTAFYIRTQRAPASDDPADGAVLLFIRLKINDKNGDGIPIEGSGFPYLIPDDKVGGRPLYSASLVLNSEWTELLDEVQLDVLKNLLFPGDNIFIESVDGRHTPHDLLVLGNIGPTSETVTVEPTFISLKSGGLPQTFVARKSDGSSVNAQWTASNPLNPFSVGTITPVGGVYTAPDKTRMGKEQQPIVVTAQYTIDGKSRQSSALVLGVFESMSISPRVCLRGVGSNPMPVELTVTTLGNGILRWPTLLPSEGTLEVVDNNHAIYTPPVTQTDPLAIQRIVVTDQQSSETIEATVVLLKASHLLPVDPPYVAAVTAGEPIQLYADLEPDDEVRWVVIGEGDVDENGVFTPPTQPTSRVSVVRCSYLVNGTVRASGLSVIQLSEQIQQEPHWLTPLKEFSIAVNNGLDSCFSNGFQQIPVIVTIATNSVTVGGVEQYIPVSDAELATLRLVDKVSGVPVPFIPVGQEGIEYGKDIPWAVSKIRNRFRFYSATAARTYPLAPPAPKNNGVRYRELYIHLSHGGSATFYAQFDSPYGVLSSTDEKSENYEVTVQGIPPSVPPISHYEFKRERRDADPTGHDEPPSQANPEWDYFSYYRSSLDYWFLSYLRRGIDPVLFTTLSIEKNISTIQWESELVDETFFSYTGYAFKPTNFENSDSPDPEGLSFDPYLWGLMRFYQKQLKTSFDKGGPAAGELLISLHRTDDMQYWYDGRANGDTRKFYRQQLDPDINIVLLDEDGNRHSLAIGFESPSKEDSRNTLVVRRR</sequence>
<dbReference type="RefSeq" id="WP_304557301.1">
    <property type="nucleotide sequence ID" value="NZ_JAUQOP010000084.1"/>
</dbReference>
<proteinExistence type="predicted"/>
<organism evidence="1 2">
    <name type="scientific">Pseudomonas citrulli</name>
    <dbReference type="NCBI Taxonomy" id="3064347"/>
    <lineage>
        <taxon>Bacteria</taxon>
        <taxon>Pseudomonadati</taxon>
        <taxon>Pseudomonadota</taxon>
        <taxon>Gammaproteobacteria</taxon>
        <taxon>Pseudomonadales</taxon>
        <taxon>Pseudomonadaceae</taxon>
        <taxon>Pseudomonas</taxon>
    </lineage>
</organism>
<accession>A0ABT9C687</accession>
<dbReference type="EMBL" id="JAUQOP010000084">
    <property type="protein sequence ID" value="MDO7900316.1"/>
    <property type="molecule type" value="Genomic_DNA"/>
</dbReference>
<comment type="caution">
    <text evidence="1">The sequence shown here is derived from an EMBL/GenBank/DDBJ whole genome shotgun (WGS) entry which is preliminary data.</text>
</comment>
<protein>
    <submittedName>
        <fullName evidence="1">Uncharacterized protein</fullName>
    </submittedName>
</protein>
<evidence type="ECO:0000313" key="2">
    <source>
        <dbReference type="Proteomes" id="UP001228019"/>
    </source>
</evidence>
<keyword evidence="2" id="KW-1185">Reference proteome</keyword>